<organism evidence="3 4">
    <name type="scientific">Candida verbasci</name>
    <dbReference type="NCBI Taxonomy" id="1227364"/>
    <lineage>
        <taxon>Eukaryota</taxon>
        <taxon>Fungi</taxon>
        <taxon>Dikarya</taxon>
        <taxon>Ascomycota</taxon>
        <taxon>Saccharomycotina</taxon>
        <taxon>Pichiomycetes</taxon>
        <taxon>Debaryomycetaceae</taxon>
        <taxon>Candida/Lodderomyces clade</taxon>
        <taxon>Candida</taxon>
    </lineage>
</organism>
<keyword evidence="1" id="KW-0175">Coiled coil</keyword>
<gene>
    <name evidence="3" type="ORF">CANVERA_P2352</name>
</gene>
<proteinExistence type="predicted"/>
<evidence type="ECO:0000256" key="1">
    <source>
        <dbReference type="SAM" id="Coils"/>
    </source>
</evidence>
<feature type="region of interest" description="Disordered" evidence="2">
    <location>
        <begin position="1"/>
        <end position="25"/>
    </location>
</feature>
<accession>A0A9W4XD24</accession>
<protein>
    <submittedName>
        <fullName evidence="3">Uncharacterized protein</fullName>
    </submittedName>
</protein>
<dbReference type="Proteomes" id="UP001152885">
    <property type="component" value="Unassembled WGS sequence"/>
</dbReference>
<dbReference type="EMBL" id="CANTUO010000002">
    <property type="protein sequence ID" value="CAI5757840.1"/>
    <property type="molecule type" value="Genomic_DNA"/>
</dbReference>
<reference evidence="3" key="1">
    <citation type="submission" date="2022-12" db="EMBL/GenBank/DDBJ databases">
        <authorList>
            <person name="Brejova B."/>
        </authorList>
    </citation>
    <scope>NUCLEOTIDE SEQUENCE</scope>
</reference>
<evidence type="ECO:0000313" key="4">
    <source>
        <dbReference type="Proteomes" id="UP001152885"/>
    </source>
</evidence>
<feature type="compositionally biased region" description="Polar residues" evidence="2">
    <location>
        <begin position="1"/>
        <end position="12"/>
    </location>
</feature>
<keyword evidence="4" id="KW-1185">Reference proteome</keyword>
<comment type="caution">
    <text evidence="3">The sequence shown here is derived from an EMBL/GenBank/DDBJ whole genome shotgun (WGS) entry which is preliminary data.</text>
</comment>
<dbReference type="OrthoDB" id="4091959at2759"/>
<name>A0A9W4XD24_9ASCO</name>
<sequence>MIRGQWSLSQEFKQNEKRQQNRIQQKQKHEFMMKKLSKIDPIKLFYKIENLEKKENKSKTDEHHLNLLKDDWEFIEKNKLHLKKLEKLKKELETKERLKLKQKSKLWGDKSVYFNPELNALGKVPNGYKNLTIPLKERVKYEPDPLIKQLNIKLPTGSPPQFYKLIQNTSKSMKSEEPEQKKIKLSDPS</sequence>
<evidence type="ECO:0000313" key="3">
    <source>
        <dbReference type="EMBL" id="CAI5757840.1"/>
    </source>
</evidence>
<feature type="coiled-coil region" evidence="1">
    <location>
        <begin position="75"/>
        <end position="105"/>
    </location>
</feature>
<evidence type="ECO:0000256" key="2">
    <source>
        <dbReference type="SAM" id="MobiDB-lite"/>
    </source>
</evidence>
<dbReference type="Pfam" id="PF12622">
    <property type="entry name" value="NpwBP"/>
    <property type="match status" value="1"/>
</dbReference>
<dbReference type="AlphaFoldDB" id="A0A9W4XD24"/>
<feature type="region of interest" description="Disordered" evidence="2">
    <location>
        <begin position="170"/>
        <end position="189"/>
    </location>
</feature>
<feature type="compositionally biased region" description="Basic and acidic residues" evidence="2">
    <location>
        <begin position="173"/>
        <end position="189"/>
    </location>
</feature>